<dbReference type="InterPro" id="IPR010985">
    <property type="entry name" value="Ribbon_hlx_hlx"/>
</dbReference>
<keyword evidence="3" id="KW-1185">Reference proteome</keyword>
<sequence>MDIDKYTFQVSWSETDQEYVATVAEFPSLSWLDPDRRKAEAGLIDLVAEVVADMQSAGEPIPEPLGVREYSGKFNVRTSPSLHRRLAIAAKTEGISLNALINQKLAAL</sequence>
<dbReference type="RefSeq" id="WP_038592566.1">
    <property type="nucleotide sequence ID" value="NZ_CP009211.1"/>
</dbReference>
<dbReference type="OrthoDB" id="5297106at2"/>
<dbReference type="GO" id="GO:0006355">
    <property type="term" value="P:regulation of DNA-templated transcription"/>
    <property type="evidence" value="ECO:0007669"/>
    <property type="project" value="InterPro"/>
</dbReference>
<name>A0A076NRF8_9CORY</name>
<gene>
    <name evidence="1" type="ORF">CIMIT_10490</name>
    <name evidence="2" type="ORF">SAMEA4535761_02155</name>
</gene>
<dbReference type="EMBL" id="LT906467">
    <property type="protein sequence ID" value="SNV83771.1"/>
    <property type="molecule type" value="Genomic_DNA"/>
</dbReference>
<reference evidence="2 4" key="2">
    <citation type="submission" date="2017-06" db="EMBL/GenBank/DDBJ databases">
        <authorList>
            <consortium name="Pathogen Informatics"/>
        </authorList>
    </citation>
    <scope>NUCLEOTIDE SEQUENCE [LARGE SCALE GENOMIC DNA]</scope>
    <source>
        <strain evidence="2 4">NCTC13015</strain>
    </source>
</reference>
<organism evidence="1 3">
    <name type="scientific">Corynebacterium imitans</name>
    <dbReference type="NCBI Taxonomy" id="156978"/>
    <lineage>
        <taxon>Bacteria</taxon>
        <taxon>Bacillati</taxon>
        <taxon>Actinomycetota</taxon>
        <taxon>Actinomycetes</taxon>
        <taxon>Mycobacteriales</taxon>
        <taxon>Corynebacteriaceae</taxon>
        <taxon>Corynebacterium</taxon>
    </lineage>
</organism>
<dbReference type="InterPro" id="IPR035069">
    <property type="entry name" value="TTHA1013/TTHA0281-like"/>
</dbReference>
<reference evidence="1 3" key="1">
    <citation type="submission" date="2014-08" db="EMBL/GenBank/DDBJ databases">
        <title>Complete genome sequence of Corynebacterium imitans DSM 44264, isolated from a five-month-old boy with suspected pharyngeal diphtheria.</title>
        <authorList>
            <person name="Mollmann S."/>
            <person name="Albersmeier A."/>
            <person name="Ruckert C."/>
            <person name="Tauch A."/>
        </authorList>
    </citation>
    <scope>NUCLEOTIDE SEQUENCE [LARGE SCALE GENOMIC DNA]</scope>
    <source>
        <strain evidence="1 3">DSM 44264</strain>
    </source>
</reference>
<dbReference type="Pfam" id="PF05534">
    <property type="entry name" value="HicB"/>
    <property type="match status" value="1"/>
</dbReference>
<dbReference type="InterPro" id="IPR008651">
    <property type="entry name" value="Uncharacterised_HicB"/>
</dbReference>
<dbReference type="AlphaFoldDB" id="A0A076NRF8"/>
<dbReference type="InterPro" id="IPR013321">
    <property type="entry name" value="Arc_rbn_hlx_hlx"/>
</dbReference>
<dbReference type="eggNOG" id="COG4226">
    <property type="taxonomic scope" value="Bacteria"/>
</dbReference>
<dbReference type="Proteomes" id="UP000215374">
    <property type="component" value="Chromosome 1"/>
</dbReference>
<evidence type="ECO:0000313" key="1">
    <source>
        <dbReference type="EMBL" id="AIJ34255.1"/>
    </source>
</evidence>
<dbReference type="Gene3D" id="1.10.1220.10">
    <property type="entry name" value="Met repressor-like"/>
    <property type="match status" value="1"/>
</dbReference>
<accession>A0A076NRF8</accession>
<evidence type="ECO:0000313" key="4">
    <source>
        <dbReference type="Proteomes" id="UP000215374"/>
    </source>
</evidence>
<evidence type="ECO:0000313" key="2">
    <source>
        <dbReference type="EMBL" id="SNV83771.1"/>
    </source>
</evidence>
<dbReference type="EMBL" id="CP009211">
    <property type="protein sequence ID" value="AIJ34255.1"/>
    <property type="molecule type" value="Genomic_DNA"/>
</dbReference>
<dbReference type="HOGENOM" id="CLU_125405_1_0_11"/>
<protein>
    <submittedName>
        <fullName evidence="1">HicB</fullName>
    </submittedName>
    <submittedName>
        <fullName evidence="2">Transposase for insertion sequence element</fullName>
    </submittedName>
</protein>
<dbReference type="KEGG" id="cii:CIMIT_10490"/>
<dbReference type="SUPFAM" id="SSF143100">
    <property type="entry name" value="TTHA1013/TTHA0281-like"/>
    <property type="match status" value="1"/>
</dbReference>
<evidence type="ECO:0000313" key="3">
    <source>
        <dbReference type="Proteomes" id="UP000028780"/>
    </source>
</evidence>
<proteinExistence type="predicted"/>
<dbReference type="Proteomes" id="UP000028780">
    <property type="component" value="Chromosome"/>
</dbReference>
<dbReference type="SUPFAM" id="SSF47598">
    <property type="entry name" value="Ribbon-helix-helix"/>
    <property type="match status" value="1"/>
</dbReference>